<dbReference type="Proteomes" id="UP000076727">
    <property type="component" value="Unassembled WGS sequence"/>
</dbReference>
<protein>
    <submittedName>
        <fullName evidence="2">Uncharacterized protein</fullName>
    </submittedName>
</protein>
<reference evidence="2 3" key="1">
    <citation type="journal article" date="2016" name="Mol. Biol. Evol.">
        <title>Comparative Genomics of Early-Diverging Mushroom-Forming Fungi Provides Insights into the Origins of Lignocellulose Decay Capabilities.</title>
        <authorList>
            <person name="Nagy L.G."/>
            <person name="Riley R."/>
            <person name="Tritt A."/>
            <person name="Adam C."/>
            <person name="Daum C."/>
            <person name="Floudas D."/>
            <person name="Sun H."/>
            <person name="Yadav J.S."/>
            <person name="Pangilinan J."/>
            <person name="Larsson K.H."/>
            <person name="Matsuura K."/>
            <person name="Barry K."/>
            <person name="Labutti K."/>
            <person name="Kuo R."/>
            <person name="Ohm R.A."/>
            <person name="Bhattacharya S.S."/>
            <person name="Shirouzu T."/>
            <person name="Yoshinaga Y."/>
            <person name="Martin F.M."/>
            <person name="Grigoriev I.V."/>
            <person name="Hibbett D.S."/>
        </authorList>
    </citation>
    <scope>NUCLEOTIDE SEQUENCE [LARGE SCALE GENOMIC DNA]</scope>
    <source>
        <strain evidence="2 3">L-15889</strain>
    </source>
</reference>
<sequence>MRRAGHRAVGCRVKETVLAPVLLICYCAVVCNLFAWARRRALLLEDVILPYTVGTVLTPCRWAGRQNTAMFRCAYKHKQSCCAATETPVAAFSKSNSHLCEHSRRASLKVSRLLPGYPTIGTSQHVHAVTLCRRAASSHALHTHCCCDN</sequence>
<keyword evidence="1" id="KW-0812">Transmembrane</keyword>
<accession>A0A165KLV8</accession>
<evidence type="ECO:0000313" key="2">
    <source>
        <dbReference type="EMBL" id="KZT63304.1"/>
    </source>
</evidence>
<dbReference type="AlphaFoldDB" id="A0A165KLV8"/>
<evidence type="ECO:0000313" key="3">
    <source>
        <dbReference type="Proteomes" id="UP000076727"/>
    </source>
</evidence>
<evidence type="ECO:0000256" key="1">
    <source>
        <dbReference type="SAM" id="Phobius"/>
    </source>
</evidence>
<feature type="transmembrane region" description="Helical" evidence="1">
    <location>
        <begin position="17"/>
        <end position="37"/>
    </location>
</feature>
<proteinExistence type="predicted"/>
<keyword evidence="1" id="KW-0472">Membrane</keyword>
<name>A0A165KLV8_9APHY</name>
<organism evidence="2 3">
    <name type="scientific">Daedalea quercina L-15889</name>
    <dbReference type="NCBI Taxonomy" id="1314783"/>
    <lineage>
        <taxon>Eukaryota</taxon>
        <taxon>Fungi</taxon>
        <taxon>Dikarya</taxon>
        <taxon>Basidiomycota</taxon>
        <taxon>Agaricomycotina</taxon>
        <taxon>Agaricomycetes</taxon>
        <taxon>Polyporales</taxon>
        <taxon>Fomitopsis</taxon>
    </lineage>
</organism>
<gene>
    <name evidence="2" type="ORF">DAEQUDRAFT_150440</name>
</gene>
<keyword evidence="3" id="KW-1185">Reference proteome</keyword>
<keyword evidence="1" id="KW-1133">Transmembrane helix</keyword>
<dbReference type="EMBL" id="KV429199">
    <property type="protein sequence ID" value="KZT63304.1"/>
    <property type="molecule type" value="Genomic_DNA"/>
</dbReference>